<dbReference type="OrthoDB" id="2936422at2"/>
<protein>
    <recommendedName>
        <fullName evidence="2">LCI fold domain-containing protein</fullName>
    </recommendedName>
</protein>
<keyword evidence="1" id="KW-0732">Signal</keyword>
<comment type="caution">
    <text evidence="3">The sequence shown here is derived from an EMBL/GenBank/DDBJ whole genome shotgun (WGS) entry which is preliminary data.</text>
</comment>
<evidence type="ECO:0000313" key="3">
    <source>
        <dbReference type="EMBL" id="OMH99851.1"/>
    </source>
</evidence>
<feature type="domain" description="LCI fold" evidence="2">
    <location>
        <begin position="51"/>
        <end position="86"/>
    </location>
</feature>
<feature type="chain" id="PRO_5014065928" description="LCI fold domain-containing protein" evidence="1">
    <location>
        <begin position="26"/>
        <end position="89"/>
    </location>
</feature>
<organism evidence="3 4">
    <name type="scientific">Bacillus swezeyi</name>
    <dbReference type="NCBI Taxonomy" id="1925020"/>
    <lineage>
        <taxon>Bacteria</taxon>
        <taxon>Bacillati</taxon>
        <taxon>Bacillota</taxon>
        <taxon>Bacilli</taxon>
        <taxon>Bacillales</taxon>
        <taxon>Bacillaceae</taxon>
        <taxon>Bacillus</taxon>
    </lineage>
</organism>
<feature type="signal peptide" evidence="1">
    <location>
        <begin position="1"/>
        <end position="25"/>
    </location>
</feature>
<dbReference type="EMBL" id="MTJL01000044">
    <property type="protein sequence ID" value="OMH99851.1"/>
    <property type="molecule type" value="Genomic_DNA"/>
</dbReference>
<evidence type="ECO:0000313" key="4">
    <source>
        <dbReference type="Proteomes" id="UP000187367"/>
    </source>
</evidence>
<accession>A0A1R1QAX7</accession>
<gene>
    <name evidence="3" type="ORF">BW143_19370</name>
</gene>
<dbReference type="InterPro" id="IPR020976">
    <property type="entry name" value="Antimicrobial_lci"/>
</dbReference>
<dbReference type="AlphaFoldDB" id="A0A1R1QAX7"/>
<evidence type="ECO:0000259" key="2">
    <source>
        <dbReference type="Pfam" id="PF12197"/>
    </source>
</evidence>
<dbReference type="Proteomes" id="UP000187367">
    <property type="component" value="Unassembled WGS sequence"/>
</dbReference>
<dbReference type="Pfam" id="PF12197">
    <property type="entry name" value="lci"/>
    <property type="match status" value="1"/>
</dbReference>
<dbReference type="RefSeq" id="WP_076761807.1">
    <property type="nucleotide sequence ID" value="NZ_JARMMH010000001.1"/>
</dbReference>
<keyword evidence="4" id="KW-1185">Reference proteome</keyword>
<proteinExistence type="predicted"/>
<evidence type="ECO:0000256" key="1">
    <source>
        <dbReference type="SAM" id="SignalP"/>
    </source>
</evidence>
<reference evidence="3 4" key="1">
    <citation type="submission" date="2017-01" db="EMBL/GenBank/DDBJ databases">
        <title>Bacillus phylogenomics.</title>
        <authorList>
            <person name="Dunlap C."/>
        </authorList>
    </citation>
    <scope>NUCLEOTIDE SEQUENCE [LARGE SCALE GENOMIC DNA]</scope>
    <source>
        <strain evidence="3 4">NRRL B-41282</strain>
    </source>
</reference>
<name>A0A1R1QAX7_9BACI</name>
<accession>A0A1R1RU08</accession>
<sequence>MYGKKILLCSALSLSLLTVGVPSFASTGHVETQSVAIQSDASTQELVDDYVYSRENKFANSFTRNGITWYLKDIKYSNGWYIGHYQANI</sequence>